<feature type="chain" id="PRO_5008128718" description="Fibronectin type-III domain-containing protein" evidence="7">
    <location>
        <begin position="30"/>
        <end position="1664"/>
    </location>
</feature>
<evidence type="ECO:0000256" key="1">
    <source>
        <dbReference type="ARBA" id="ARBA00022614"/>
    </source>
</evidence>
<protein>
    <recommendedName>
        <fullName evidence="8">Fibronectin type-III domain-containing protein</fullName>
    </recommendedName>
</protein>
<dbReference type="InterPro" id="IPR050328">
    <property type="entry name" value="Dev_Immune_Receptor"/>
</dbReference>
<dbReference type="Gene3D" id="2.60.40.10">
    <property type="entry name" value="Immunoglobulins"/>
    <property type="match status" value="1"/>
</dbReference>
<evidence type="ECO:0000259" key="8">
    <source>
        <dbReference type="PROSITE" id="PS50853"/>
    </source>
</evidence>
<dbReference type="PROSITE" id="PS51450">
    <property type="entry name" value="LRR"/>
    <property type="match status" value="7"/>
</dbReference>
<dbReference type="Gene3D" id="3.80.10.10">
    <property type="entry name" value="Ribonuclease Inhibitor"/>
    <property type="match status" value="6"/>
</dbReference>
<dbReference type="STRING" id="139723.A0A182MPR5"/>
<dbReference type="EMBL" id="AXCM01003610">
    <property type="status" value="NOT_ANNOTATED_CDS"/>
    <property type="molecule type" value="Genomic_DNA"/>
</dbReference>
<proteinExistence type="predicted"/>
<dbReference type="PANTHER" id="PTHR24373">
    <property type="entry name" value="SLIT RELATED LEUCINE-RICH REPEAT NEURONAL PROTEIN"/>
    <property type="match status" value="1"/>
</dbReference>
<reference evidence="10" key="1">
    <citation type="submission" date="2013-09" db="EMBL/GenBank/DDBJ databases">
        <title>The Genome Sequence of Anopheles culicifacies species A.</title>
        <authorList>
            <consortium name="The Broad Institute Genomics Platform"/>
            <person name="Neafsey D.E."/>
            <person name="Besansky N."/>
            <person name="Howell P."/>
            <person name="Walton C."/>
            <person name="Young S.K."/>
            <person name="Zeng Q."/>
            <person name="Gargeya S."/>
            <person name="Fitzgerald M."/>
            <person name="Haas B."/>
            <person name="Abouelleil A."/>
            <person name="Allen A.W."/>
            <person name="Alvarado L."/>
            <person name="Arachchi H.M."/>
            <person name="Berlin A.M."/>
            <person name="Chapman S.B."/>
            <person name="Gainer-Dewar J."/>
            <person name="Goldberg J."/>
            <person name="Griggs A."/>
            <person name="Gujja S."/>
            <person name="Hansen M."/>
            <person name="Howarth C."/>
            <person name="Imamovic A."/>
            <person name="Ireland A."/>
            <person name="Larimer J."/>
            <person name="McCowan C."/>
            <person name="Murphy C."/>
            <person name="Pearson M."/>
            <person name="Poon T.W."/>
            <person name="Priest M."/>
            <person name="Roberts A."/>
            <person name="Saif S."/>
            <person name="Shea T."/>
            <person name="Sisk P."/>
            <person name="Sykes S."/>
            <person name="Wortman J."/>
            <person name="Nusbaum C."/>
            <person name="Birren B."/>
        </authorList>
    </citation>
    <scope>NUCLEOTIDE SEQUENCE [LARGE SCALE GENOMIC DNA]</scope>
    <source>
        <strain evidence="10">A-37</strain>
    </source>
</reference>
<dbReference type="EnsemblMetazoa" id="ACUA023352-RA">
    <property type="protein sequence ID" value="ACUA023352-PA"/>
    <property type="gene ID" value="ACUA023352"/>
</dbReference>
<keyword evidence="4" id="KW-1015">Disulfide bond</keyword>
<dbReference type="Pfam" id="PF00041">
    <property type="entry name" value="fn3"/>
    <property type="match status" value="1"/>
</dbReference>
<feature type="region of interest" description="Disordered" evidence="5">
    <location>
        <begin position="38"/>
        <end position="64"/>
    </location>
</feature>
<dbReference type="InterPro" id="IPR001611">
    <property type="entry name" value="Leu-rich_rpt"/>
</dbReference>
<dbReference type="SMART" id="SM00369">
    <property type="entry name" value="LRR_TYP"/>
    <property type="match status" value="35"/>
</dbReference>
<evidence type="ECO:0000256" key="5">
    <source>
        <dbReference type="SAM" id="MobiDB-lite"/>
    </source>
</evidence>
<dbReference type="InterPro" id="IPR013783">
    <property type="entry name" value="Ig-like_fold"/>
</dbReference>
<dbReference type="CDD" id="cd00063">
    <property type="entry name" value="FN3"/>
    <property type="match status" value="1"/>
</dbReference>
<evidence type="ECO:0000256" key="2">
    <source>
        <dbReference type="ARBA" id="ARBA00022729"/>
    </source>
</evidence>
<keyword evidence="6" id="KW-0812">Transmembrane</keyword>
<feature type="compositionally biased region" description="Low complexity" evidence="5">
    <location>
        <begin position="38"/>
        <end position="55"/>
    </location>
</feature>
<dbReference type="InterPro" id="IPR036116">
    <property type="entry name" value="FN3_sf"/>
</dbReference>
<feature type="signal peptide" evidence="7">
    <location>
        <begin position="1"/>
        <end position="29"/>
    </location>
</feature>
<keyword evidence="1" id="KW-0433">Leucine-rich repeat</keyword>
<accession>A0A182MPR5</accession>
<dbReference type="SMART" id="SM00082">
    <property type="entry name" value="LRRCT"/>
    <property type="match status" value="1"/>
</dbReference>
<dbReference type="Pfam" id="PF00560">
    <property type="entry name" value="LRR_1"/>
    <property type="match status" value="1"/>
</dbReference>
<organism evidence="9 10">
    <name type="scientific">Anopheles culicifacies</name>
    <dbReference type="NCBI Taxonomy" id="139723"/>
    <lineage>
        <taxon>Eukaryota</taxon>
        <taxon>Metazoa</taxon>
        <taxon>Ecdysozoa</taxon>
        <taxon>Arthropoda</taxon>
        <taxon>Hexapoda</taxon>
        <taxon>Insecta</taxon>
        <taxon>Pterygota</taxon>
        <taxon>Neoptera</taxon>
        <taxon>Endopterygota</taxon>
        <taxon>Diptera</taxon>
        <taxon>Nematocera</taxon>
        <taxon>Culicoidea</taxon>
        <taxon>Culicidae</taxon>
        <taxon>Anophelinae</taxon>
        <taxon>Anopheles</taxon>
        <taxon>culicifacies species complex</taxon>
    </lineage>
</organism>
<dbReference type="InterPro" id="IPR032675">
    <property type="entry name" value="LRR_dom_sf"/>
</dbReference>
<dbReference type="PANTHER" id="PTHR24373:SF275">
    <property type="entry name" value="TIR DOMAIN-CONTAINING PROTEIN"/>
    <property type="match status" value="1"/>
</dbReference>
<keyword evidence="6" id="KW-0472">Membrane</keyword>
<keyword evidence="10" id="KW-1185">Reference proteome</keyword>
<dbReference type="InterPro" id="IPR003961">
    <property type="entry name" value="FN3_dom"/>
</dbReference>
<keyword evidence="6" id="KW-1133">Transmembrane helix</keyword>
<reference evidence="9" key="2">
    <citation type="submission" date="2020-05" db="UniProtKB">
        <authorList>
            <consortium name="EnsemblMetazoa"/>
        </authorList>
    </citation>
    <scope>IDENTIFICATION</scope>
    <source>
        <strain evidence="9">A-37</strain>
    </source>
</reference>
<dbReference type="Pfam" id="PF13855">
    <property type="entry name" value="LRR_8"/>
    <property type="match status" value="9"/>
</dbReference>
<dbReference type="GO" id="GO:0071944">
    <property type="term" value="C:cell periphery"/>
    <property type="evidence" value="ECO:0007669"/>
    <property type="project" value="UniProtKB-ARBA"/>
</dbReference>
<sequence length="1664" mass="185662">MRLWHVYSGAIWRRLLVVAFVLLVQLVDSGQMEELQLRSSGSGTTRFRGGTSDSSAKGRQQTGPASMYAVNDIECPSFAENSACPCYKFEDVFGAAQDWPFGTSALRICPDRTCGHVCHSSSLTDFWSFGSGWFIFRFGSVGVRRVGNTVGRNLKLGYRLPSLRRPVVCKTMMTGWLSSAMHFVTPGQSFHQLDTSTPHVSFRYRHVIISFRSLYQHSCDEDKRDQQMQCEEKGIFLECPGITFAALRSTLQVISSPIQSLSVYDFDRSVKTLTVDLFQGSASTGGGGLGSEPLVSANVSIRHLQFSHSSLQQLKQNSLLPLRSHLESLSIINGKLTHIPSKAIVGLKKLMVLDLDANEITTLDDYAFHGLHLVKLNLKSNQIERVPLNALAGLEESLAELDLSENRLRQFPTLALRQLENLRLVRLSMNEIASLEPDDSYTRFGSLSFLDLSLNNFVELYADIFGAFPYLKTLSLYNNFIETVHRDAFVSLHELQSLDLSHNRIVYLDPDVFAGNRRLHTVDLSRNHVHYVSGVFANLPVLREVFLSENNLLELTDDCFANSTGVKVLYLEHNALQRLDGDALASLASLEQLFLSHNLLEKIPVRFFESTPELTSLALDANALLELDERLFRRQIKLRELRLNGNRLRQIRAALFEPATDLMELHLQNNELRVIERGALRGCPQLQYVNLQDNALEELDAVFAGGPPHSPAHSPLMAVTTHGKLISTKGDTVPDELQSVSESALLSIQLSGNALKHLHAQAFRGQTSVQMVWLEHNQLRSLDRLLFAETVHLEKLYLRNNSLLALEAGTFDALTRLKLLDLSWNRLSDLLPELFRGLAELEELHLSHNMLGALRANVFGTLRGLRTLDLSYNNLQTLGADSLQPGLPVSSVNLRGCNLTRLEPGAFRGLSNLAELTLEENFLPASELRHLDASPVRTLRLAANNFSLVREGLLERLASLQVLELARCAIGDLPTALLQRNVNLVRLDLSDNELRILRRGSFAGLHVFKELRLHGNRLVDFPHLALLNVSTLEVLTLSRNQLTAIDFYKLSGLPNLRTLDLHANSITTLGGFTVDTLPHLDTLDLSGNLLLALPENFFKHSVSLQRVDLSLNRFGRIPNLALSEASLARLAWLNLTGNPLQRISADADQQRFPHLRELVISRTNLSIVTSKDFELYPAVQRLHLSHNRINRISPGAFVALASLQLLDLSVNELELLPKERLQGLRLLETLNLSTNSIRELDEFAQDLQKLRVLDASANQIERIHKNALRHLGALQELYLNGNRLVTVASDAFRTLRALTTLDLRKNYFEYAPLRALKPLETHLQQLRLEDNPLVCSCDTQELWEWLSDHRKWARGYDNVRCEQPAEVQGKLLLTMEPQEFCDVPLILKIAIQDIQPYSVLVSWQSREHSGLHGYHIIYHSLDTVEDIRGKTMNRSSNSAKLNRLSSNTRYLICVLGLGSWLTYHSDINSLLNQSNQLQNQILNSGSAMHSGYAAGDLDASLSNTLLSLMMDTPTSRCTEVRTLDAIGPNPLAEADGMSGRSIIHSILTRRLGLIVGCCLGIVVFIVLISVLGWLKIKKQRLEAAKRQQQPHQPEFISYRHFSIPNDEHGRDGVAGAISAGSGGSGGVALLDGHPSFISGAVLGTTTTMNGGGPDEHKKLFLTDS</sequence>
<dbReference type="SMART" id="SM00364">
    <property type="entry name" value="LRR_BAC"/>
    <property type="match status" value="9"/>
</dbReference>
<dbReference type="VEuPathDB" id="VectorBase:ACUA023352"/>
<dbReference type="SUPFAM" id="SSF49265">
    <property type="entry name" value="Fibronectin type III"/>
    <property type="match status" value="1"/>
</dbReference>
<dbReference type="SUPFAM" id="SSF52058">
    <property type="entry name" value="L domain-like"/>
    <property type="match status" value="4"/>
</dbReference>
<evidence type="ECO:0000313" key="10">
    <source>
        <dbReference type="Proteomes" id="UP000075883"/>
    </source>
</evidence>
<evidence type="ECO:0000313" key="9">
    <source>
        <dbReference type="EnsemblMetazoa" id="ACUA023352-PA"/>
    </source>
</evidence>
<evidence type="ECO:0000256" key="3">
    <source>
        <dbReference type="ARBA" id="ARBA00022737"/>
    </source>
</evidence>
<feature type="transmembrane region" description="Helical" evidence="6">
    <location>
        <begin position="1551"/>
        <end position="1576"/>
    </location>
</feature>
<evidence type="ECO:0000256" key="4">
    <source>
        <dbReference type="ARBA" id="ARBA00023157"/>
    </source>
</evidence>
<keyword evidence="2 7" id="KW-0732">Signal</keyword>
<dbReference type="SMART" id="SM00365">
    <property type="entry name" value="LRR_SD22"/>
    <property type="match status" value="8"/>
</dbReference>
<dbReference type="Proteomes" id="UP000075883">
    <property type="component" value="Unassembled WGS sequence"/>
</dbReference>
<dbReference type="InterPro" id="IPR000483">
    <property type="entry name" value="Cys-rich_flank_reg_C"/>
</dbReference>
<keyword evidence="3" id="KW-0677">Repeat</keyword>
<evidence type="ECO:0000256" key="7">
    <source>
        <dbReference type="SAM" id="SignalP"/>
    </source>
</evidence>
<name>A0A182MPR5_9DIPT</name>
<evidence type="ECO:0000256" key="6">
    <source>
        <dbReference type="SAM" id="Phobius"/>
    </source>
</evidence>
<dbReference type="PROSITE" id="PS50853">
    <property type="entry name" value="FN3"/>
    <property type="match status" value="1"/>
</dbReference>
<feature type="domain" description="Fibronectin type-III" evidence="8">
    <location>
        <begin position="1383"/>
        <end position="1478"/>
    </location>
</feature>
<dbReference type="InterPro" id="IPR003591">
    <property type="entry name" value="Leu-rich_rpt_typical-subtyp"/>
</dbReference>